<dbReference type="InterPro" id="IPR011990">
    <property type="entry name" value="TPR-like_helical_dom_sf"/>
</dbReference>
<evidence type="ECO:0000256" key="4">
    <source>
        <dbReference type="ARBA" id="ARBA00023125"/>
    </source>
</evidence>
<dbReference type="SUPFAM" id="SSF52540">
    <property type="entry name" value="P-loop containing nucleoside triphosphate hydrolases"/>
    <property type="match status" value="1"/>
</dbReference>
<comment type="caution">
    <text evidence="8">The sequence shown here is derived from an EMBL/GenBank/DDBJ whole genome shotgun (WGS) entry which is preliminary data.</text>
</comment>
<evidence type="ECO:0000256" key="1">
    <source>
        <dbReference type="ARBA" id="ARBA00005820"/>
    </source>
</evidence>
<dbReference type="Gene3D" id="1.25.40.10">
    <property type="entry name" value="Tetratricopeptide repeat domain"/>
    <property type="match status" value="1"/>
</dbReference>
<feature type="domain" description="OmpR/PhoB-type" evidence="6">
    <location>
        <begin position="43"/>
        <end position="115"/>
    </location>
</feature>
<dbReference type="Gene3D" id="3.40.50.300">
    <property type="entry name" value="P-loop containing nucleotide triphosphate hydrolases"/>
    <property type="match status" value="1"/>
</dbReference>
<dbReference type="InterPro" id="IPR001867">
    <property type="entry name" value="OmpR/PhoB-type_DNA-bd"/>
</dbReference>
<keyword evidence="5" id="KW-0804">Transcription</keyword>
<keyword evidence="4" id="KW-0238">DNA-binding</keyword>
<organism evidence="8 9">
    <name type="scientific">Embleya hyalina</name>
    <dbReference type="NCBI Taxonomy" id="516124"/>
    <lineage>
        <taxon>Bacteria</taxon>
        <taxon>Bacillati</taxon>
        <taxon>Actinomycetota</taxon>
        <taxon>Actinomycetes</taxon>
        <taxon>Kitasatosporales</taxon>
        <taxon>Streptomycetaceae</taxon>
        <taxon>Embleya</taxon>
    </lineage>
</organism>
<dbReference type="PRINTS" id="PR00364">
    <property type="entry name" value="DISEASERSIST"/>
</dbReference>
<dbReference type="Proteomes" id="UP000286931">
    <property type="component" value="Unassembled WGS sequence"/>
</dbReference>
<dbReference type="GO" id="GO:0043531">
    <property type="term" value="F:ADP binding"/>
    <property type="evidence" value="ECO:0007669"/>
    <property type="project" value="InterPro"/>
</dbReference>
<evidence type="ECO:0000313" key="8">
    <source>
        <dbReference type="EMBL" id="GCE02312.1"/>
    </source>
</evidence>
<evidence type="ECO:0000256" key="2">
    <source>
        <dbReference type="ARBA" id="ARBA00023012"/>
    </source>
</evidence>
<dbReference type="InterPro" id="IPR002182">
    <property type="entry name" value="NB-ARC"/>
</dbReference>
<sequence length="751" mass="82931">MLDLSKHYYETTGTISHSTGCDPEDRMEIRILGPVTMYRGGIETTFDGTKPSTALAGLLLAHGTVLSDARMSSYLWGDRPPATASSQIYTYISRLRKLLGPAGTYIVRRQPGYALSLGPARCDHEEFERLSRVGQAALTDRRFEDASRHLSAALRLWRGPALANVTEFLAANDGPWLEEARMRALEARIEADMELGLHARLVPELTALVEGHPVRERMRTYLMIALYRSDRQADALEIYQQGRHVLAEQLGVDPGQAMNTVFRGILDGDPTLGRTADGAGARVVTTSAWSRLRPAMLAPDIVDFTGRNSELRVIETLLRAGSAAPAASGESDHAHRPARAPSRPVAITGMAGIGKTALAMRAAYRCLDVFPDGQLHVDLGGLDERPKDPRQVLGWFLRALRIDEWAIPDSIEERVQLYRSRLAGRRMLILLDNARDESQIRPLLPGATGCRVLITSRHSPTALDGVSLIEPGPLSMDEGLELLSRVSGEARIRAEREMARRLVELCGGLPLAVRIAAVRLHARPHWQVASLVVRLAAERGRLDELRTSDLDVRSGIRQSYRELAPHARRALCLLSHLDVPDFPSWAAAEILRLPHDQVEDVLETLVDARLLSFVPGAGGTTTRYRLHRLVRIFGREAADLEVATAPELAAVLDRALTAWVHRGYAAQAAPVREGEHWLEDEKSALIALFRQARGAGKSSCAWELGQNMARFLDRCAYSEDRVLPVAPALGAARIASRNRRRQAHAHDAHRR</sequence>
<proteinExistence type="inferred from homology"/>
<keyword evidence="3" id="KW-0805">Transcription regulation</keyword>
<dbReference type="InterPro" id="IPR036388">
    <property type="entry name" value="WH-like_DNA-bd_sf"/>
</dbReference>
<dbReference type="SUPFAM" id="SSF48452">
    <property type="entry name" value="TPR-like"/>
    <property type="match status" value="1"/>
</dbReference>
<dbReference type="GO" id="GO:0006355">
    <property type="term" value="P:regulation of DNA-templated transcription"/>
    <property type="evidence" value="ECO:0007669"/>
    <property type="project" value="InterPro"/>
</dbReference>
<keyword evidence="2" id="KW-0902">Two-component regulatory system</keyword>
<dbReference type="GO" id="GO:0003677">
    <property type="term" value="F:DNA binding"/>
    <property type="evidence" value="ECO:0007669"/>
    <property type="project" value="UniProtKB-KW"/>
</dbReference>
<dbReference type="Gene3D" id="1.10.10.10">
    <property type="entry name" value="Winged helix-like DNA-binding domain superfamily/Winged helix DNA-binding domain"/>
    <property type="match status" value="1"/>
</dbReference>
<evidence type="ECO:0000256" key="3">
    <source>
        <dbReference type="ARBA" id="ARBA00023015"/>
    </source>
</evidence>
<dbReference type="CDD" id="cd15831">
    <property type="entry name" value="BTAD"/>
    <property type="match status" value="1"/>
</dbReference>
<reference evidence="8 9" key="1">
    <citation type="submission" date="2018-12" db="EMBL/GenBank/DDBJ databases">
        <title>Draft genome sequence of Embleya hyalina NBRC 13850T.</title>
        <authorList>
            <person name="Komaki H."/>
            <person name="Hosoyama A."/>
            <person name="Kimura A."/>
            <person name="Ichikawa N."/>
            <person name="Tamura T."/>
        </authorList>
    </citation>
    <scope>NUCLEOTIDE SEQUENCE [LARGE SCALE GENOMIC DNA]</scope>
    <source>
        <strain evidence="8 9">NBRC 13850</strain>
    </source>
</reference>
<dbReference type="SMART" id="SM00862">
    <property type="entry name" value="Trans_reg_C"/>
    <property type="match status" value="1"/>
</dbReference>
<name>A0A401Z611_9ACTN</name>
<evidence type="ECO:0000256" key="5">
    <source>
        <dbReference type="ARBA" id="ARBA00023163"/>
    </source>
</evidence>
<comment type="similarity">
    <text evidence="1">Belongs to the AfsR/DnrI/RedD regulatory family.</text>
</comment>
<dbReference type="InterPro" id="IPR016032">
    <property type="entry name" value="Sig_transdc_resp-reg_C-effctor"/>
</dbReference>
<dbReference type="PANTHER" id="PTHR35807">
    <property type="entry name" value="TRANSCRIPTIONAL REGULATOR REDD-RELATED"/>
    <property type="match status" value="1"/>
</dbReference>
<dbReference type="GO" id="GO:0000160">
    <property type="term" value="P:phosphorelay signal transduction system"/>
    <property type="evidence" value="ECO:0007669"/>
    <property type="project" value="UniProtKB-KW"/>
</dbReference>
<dbReference type="InterPro" id="IPR005158">
    <property type="entry name" value="BTAD"/>
</dbReference>
<accession>A0A401Z611</accession>
<dbReference type="Pfam" id="PF00931">
    <property type="entry name" value="NB-ARC"/>
    <property type="match status" value="1"/>
</dbReference>
<dbReference type="EMBL" id="BIFH01000061">
    <property type="protein sequence ID" value="GCE02312.1"/>
    <property type="molecule type" value="Genomic_DNA"/>
</dbReference>
<evidence type="ECO:0000313" key="9">
    <source>
        <dbReference type="Proteomes" id="UP000286931"/>
    </source>
</evidence>
<evidence type="ECO:0000259" key="6">
    <source>
        <dbReference type="SMART" id="SM00862"/>
    </source>
</evidence>
<protein>
    <submittedName>
        <fullName evidence="8">Regulatory protein AfsR</fullName>
    </submittedName>
</protein>
<evidence type="ECO:0000259" key="7">
    <source>
        <dbReference type="SMART" id="SM01043"/>
    </source>
</evidence>
<dbReference type="PANTHER" id="PTHR35807:SF1">
    <property type="entry name" value="TRANSCRIPTIONAL REGULATOR REDD"/>
    <property type="match status" value="1"/>
</dbReference>
<dbReference type="SMART" id="SM01043">
    <property type="entry name" value="BTAD"/>
    <property type="match status" value="1"/>
</dbReference>
<dbReference type="Pfam" id="PF03704">
    <property type="entry name" value="BTAD"/>
    <property type="match status" value="1"/>
</dbReference>
<gene>
    <name evidence="8" type="primary">afsR</name>
    <name evidence="8" type="ORF">EHYA_10089</name>
</gene>
<dbReference type="AlphaFoldDB" id="A0A401Z611"/>
<keyword evidence="9" id="KW-1185">Reference proteome</keyword>
<dbReference type="InterPro" id="IPR051677">
    <property type="entry name" value="AfsR-DnrI-RedD_regulator"/>
</dbReference>
<feature type="domain" description="Bacterial transcriptional activator" evidence="7">
    <location>
        <begin position="122"/>
        <end position="266"/>
    </location>
</feature>
<dbReference type="InterPro" id="IPR027417">
    <property type="entry name" value="P-loop_NTPase"/>
</dbReference>
<dbReference type="SUPFAM" id="SSF46894">
    <property type="entry name" value="C-terminal effector domain of the bipartite response regulators"/>
    <property type="match status" value="1"/>
</dbReference>